<evidence type="ECO:0000313" key="3">
    <source>
        <dbReference type="Proteomes" id="UP000037035"/>
    </source>
</evidence>
<keyword evidence="3" id="KW-1185">Reference proteome</keyword>
<evidence type="ECO:0000313" key="2">
    <source>
        <dbReference type="EMBL" id="KNZ60908.1"/>
    </source>
</evidence>
<gene>
    <name evidence="2" type="ORF">VP01_1483g3</name>
</gene>
<feature type="chain" id="PRO_5005568411" evidence="1">
    <location>
        <begin position="19"/>
        <end position="490"/>
    </location>
</feature>
<feature type="signal peptide" evidence="1">
    <location>
        <begin position="1"/>
        <end position="18"/>
    </location>
</feature>
<reference evidence="2 3" key="1">
    <citation type="submission" date="2015-08" db="EMBL/GenBank/DDBJ databases">
        <title>Next Generation Sequencing and Analysis of the Genome of Puccinia sorghi L Schw, the Causal Agent of Maize Common Rust.</title>
        <authorList>
            <person name="Rochi L."/>
            <person name="Burguener G."/>
            <person name="Darino M."/>
            <person name="Turjanski A."/>
            <person name="Kreff E."/>
            <person name="Dieguez M.J."/>
            <person name="Sacco F."/>
        </authorList>
    </citation>
    <scope>NUCLEOTIDE SEQUENCE [LARGE SCALE GENOMIC DNA]</scope>
    <source>
        <strain evidence="2 3">RO10H11247</strain>
    </source>
</reference>
<organism evidence="2 3">
    <name type="scientific">Puccinia sorghi</name>
    <dbReference type="NCBI Taxonomy" id="27349"/>
    <lineage>
        <taxon>Eukaryota</taxon>
        <taxon>Fungi</taxon>
        <taxon>Dikarya</taxon>
        <taxon>Basidiomycota</taxon>
        <taxon>Pucciniomycotina</taxon>
        <taxon>Pucciniomycetes</taxon>
        <taxon>Pucciniales</taxon>
        <taxon>Pucciniaceae</taxon>
        <taxon>Puccinia</taxon>
    </lineage>
</organism>
<protein>
    <submittedName>
        <fullName evidence="2">Putative signal peptide protein</fullName>
    </submittedName>
</protein>
<dbReference type="Proteomes" id="UP000037035">
    <property type="component" value="Unassembled WGS sequence"/>
</dbReference>
<evidence type="ECO:0000256" key="1">
    <source>
        <dbReference type="SAM" id="SignalP"/>
    </source>
</evidence>
<dbReference type="VEuPathDB" id="FungiDB:VP01_1483g3"/>
<comment type="caution">
    <text evidence="2">The sequence shown here is derived from an EMBL/GenBank/DDBJ whole genome shotgun (WGS) entry which is preliminary data.</text>
</comment>
<dbReference type="EMBL" id="LAVV01005375">
    <property type="protein sequence ID" value="KNZ60908.1"/>
    <property type="molecule type" value="Genomic_DNA"/>
</dbReference>
<proteinExistence type="predicted"/>
<dbReference type="AlphaFoldDB" id="A0A0L6VJI4"/>
<accession>A0A0L6VJI4</accession>
<keyword evidence="1" id="KW-0732">Signal</keyword>
<sequence>MCIWLQIIFLIEIQRTFPCRKTKCGELFTIFKRGTVRHREKMELGGGIDDTRHGGIDCEDRVQSPDVYDVPDQTYQQVIWLETGSLSKLFSSNKNAPRRDKRIPNVYPPWHFFLLCGGYMKILITAPRNSQEDLLLDLVWTTSKIDFSFMWSRRLCLRSSRIVILFANKLVLHTPLMPAYAWPQTSASPIQRKEKLQTQVRVAPRIVWWCNCPPPTREFAKWISNLDGGFFDFLVGSVCGQFTPDPTATQERSQLLTSLLKLAREEWLCYTTYTMPHRQTILKSKGIFVPAALSLGVVLSALQGNMGWCSDRRGVEHGTPIPLNEKTCDGDGIGMFPDSISASLNQIWQLWPSTQRSKDKRTMDKTEGRSVGAPVLLLSAAKLSTDSLRLPKPSIYSFDSDILLFLIPVKKKPAEALSPSGNITQAEEYPDQPESLCLNRLCHPSARPPRASHYLRKVFLSRQLPSLTHQEFHSQLTKPSQFNSISSPFF</sequence>
<name>A0A0L6VJI4_9BASI</name>